<reference evidence="1 2" key="1">
    <citation type="submission" date="2023-02" db="EMBL/GenBank/DDBJ databases">
        <title>Bacterial whole genomic sequence of Curvibacter sp. HBC61.</title>
        <authorList>
            <person name="Le V."/>
            <person name="Ko S.-R."/>
            <person name="Ahn C.-Y."/>
            <person name="Oh H.-M."/>
        </authorList>
    </citation>
    <scope>NUCLEOTIDE SEQUENCE [LARGE SCALE GENOMIC DNA]</scope>
    <source>
        <strain evidence="1 2">HBC61</strain>
    </source>
</reference>
<evidence type="ECO:0000313" key="2">
    <source>
        <dbReference type="Proteomes" id="UP001528673"/>
    </source>
</evidence>
<keyword evidence="2" id="KW-1185">Reference proteome</keyword>
<proteinExistence type="predicted"/>
<comment type="caution">
    <text evidence="1">The sequence shown here is derived from an EMBL/GenBank/DDBJ whole genome shotgun (WGS) entry which is preliminary data.</text>
</comment>
<protein>
    <recommendedName>
        <fullName evidence="3">Transcriptional regulator</fullName>
    </recommendedName>
</protein>
<organism evidence="1 2">
    <name type="scientific">Curvibacter cyanobacteriorum</name>
    <dbReference type="NCBI Taxonomy" id="3026422"/>
    <lineage>
        <taxon>Bacteria</taxon>
        <taxon>Pseudomonadati</taxon>
        <taxon>Pseudomonadota</taxon>
        <taxon>Betaproteobacteria</taxon>
        <taxon>Burkholderiales</taxon>
        <taxon>Comamonadaceae</taxon>
        <taxon>Curvibacter</taxon>
    </lineage>
</organism>
<evidence type="ECO:0000313" key="1">
    <source>
        <dbReference type="EMBL" id="MDD0837897.1"/>
    </source>
</evidence>
<dbReference type="EMBL" id="JAQSIP010000002">
    <property type="protein sequence ID" value="MDD0837897.1"/>
    <property type="molecule type" value="Genomic_DNA"/>
</dbReference>
<accession>A0ABT5MV22</accession>
<name>A0ABT5MV22_9BURK</name>
<sequence length="160" mass="17712">MKTTGQIVYDAIVDLHNQEQIVTRKVLCEVTGLKMTIIDDHVSRLCDEERIRRVENGVFVPSDVPPPARSISVTQIVGGLTRIEIGDECLDLWPREARALASLLAGFANQFAMIQAGNEIGQLVMQQQNTLKTVRRELAAVMAKVDPPPQLDLLASTHQD</sequence>
<evidence type="ECO:0008006" key="3">
    <source>
        <dbReference type="Google" id="ProtNLM"/>
    </source>
</evidence>
<dbReference type="RefSeq" id="WP_273949212.1">
    <property type="nucleotide sequence ID" value="NZ_JAQSIP010000002.1"/>
</dbReference>
<dbReference type="Proteomes" id="UP001528673">
    <property type="component" value="Unassembled WGS sequence"/>
</dbReference>
<gene>
    <name evidence="1" type="ORF">PSQ40_04865</name>
</gene>